<dbReference type="EMBL" id="BNJK01000002">
    <property type="protein sequence ID" value="GHP00062.1"/>
    <property type="molecule type" value="Genomic_DNA"/>
</dbReference>
<sequence>MKSFSSDTVTRATPEQAWRAWTDLPNWKKHDPTIESITLDCFENGARAQLKNKKGPGATLLIEDVKPGESFTIRTHLPLCTMLSFHKVVPTEDGGARFVFRTEFRGLLGDFFYAMFGQDIAKESEPNMQRLCELAETEY</sequence>
<gene>
    <name evidence="1" type="ORF">KSF_101090</name>
</gene>
<proteinExistence type="predicted"/>
<evidence type="ECO:0008006" key="3">
    <source>
        <dbReference type="Google" id="ProtNLM"/>
    </source>
</evidence>
<evidence type="ECO:0000313" key="1">
    <source>
        <dbReference type="EMBL" id="GHP00062.1"/>
    </source>
</evidence>
<organism evidence="1 2">
    <name type="scientific">Reticulibacter mediterranei</name>
    <dbReference type="NCBI Taxonomy" id="2778369"/>
    <lineage>
        <taxon>Bacteria</taxon>
        <taxon>Bacillati</taxon>
        <taxon>Chloroflexota</taxon>
        <taxon>Ktedonobacteria</taxon>
        <taxon>Ktedonobacterales</taxon>
        <taxon>Reticulibacteraceae</taxon>
        <taxon>Reticulibacter</taxon>
    </lineage>
</organism>
<dbReference type="SUPFAM" id="SSF55961">
    <property type="entry name" value="Bet v1-like"/>
    <property type="match status" value="1"/>
</dbReference>
<comment type="caution">
    <text evidence="1">The sequence shown here is derived from an EMBL/GenBank/DDBJ whole genome shotgun (WGS) entry which is preliminary data.</text>
</comment>
<dbReference type="AlphaFoldDB" id="A0A8J3ISN2"/>
<dbReference type="Gene3D" id="3.30.530.20">
    <property type="match status" value="1"/>
</dbReference>
<reference evidence="1" key="1">
    <citation type="submission" date="2020-10" db="EMBL/GenBank/DDBJ databases">
        <title>Taxonomic study of unclassified bacteria belonging to the class Ktedonobacteria.</title>
        <authorList>
            <person name="Yabe S."/>
            <person name="Wang C.M."/>
            <person name="Zheng Y."/>
            <person name="Sakai Y."/>
            <person name="Cavaletti L."/>
            <person name="Monciardini P."/>
            <person name="Donadio S."/>
        </authorList>
    </citation>
    <scope>NUCLEOTIDE SEQUENCE</scope>
    <source>
        <strain evidence="1">ID150040</strain>
    </source>
</reference>
<dbReference type="InterPro" id="IPR023393">
    <property type="entry name" value="START-like_dom_sf"/>
</dbReference>
<protein>
    <recommendedName>
        <fullName evidence="3">Polyketide cyclase</fullName>
    </recommendedName>
</protein>
<evidence type="ECO:0000313" key="2">
    <source>
        <dbReference type="Proteomes" id="UP000597444"/>
    </source>
</evidence>
<name>A0A8J3ISN2_9CHLR</name>
<keyword evidence="2" id="KW-1185">Reference proteome</keyword>
<dbReference type="Proteomes" id="UP000597444">
    <property type="component" value="Unassembled WGS sequence"/>
</dbReference>
<dbReference type="RefSeq" id="WP_220210657.1">
    <property type="nucleotide sequence ID" value="NZ_BNJK01000002.1"/>
</dbReference>
<accession>A0A8J3ISN2</accession>
<dbReference type="Pfam" id="PF10604">
    <property type="entry name" value="Polyketide_cyc2"/>
    <property type="match status" value="1"/>
</dbReference>
<dbReference type="InterPro" id="IPR019587">
    <property type="entry name" value="Polyketide_cyclase/dehydratase"/>
</dbReference>